<dbReference type="STRING" id="1205910.B005_4401"/>
<evidence type="ECO:0000313" key="3">
    <source>
        <dbReference type="EMBL" id="AFR07338.1"/>
    </source>
</evidence>
<feature type="domain" description="DUF397" evidence="2">
    <location>
        <begin position="4"/>
        <end position="54"/>
    </location>
</feature>
<gene>
    <name evidence="3" type="ordered locus">B005_4401</name>
</gene>
<dbReference type="EMBL" id="CP003788">
    <property type="protein sequence ID" value="AFR07338.1"/>
    <property type="molecule type" value="Genomic_DNA"/>
</dbReference>
<dbReference type="RefSeq" id="WP_014909802.1">
    <property type="nucleotide sequence ID" value="NC_018524.1"/>
</dbReference>
<sequence>MNTDWHKSTYSNTGGNCVEARAHGSGAEVRDSQNPNDGSLELPAREWNALLNTLHAS</sequence>
<dbReference type="Proteomes" id="UP000003779">
    <property type="component" value="Chromosome"/>
</dbReference>
<protein>
    <recommendedName>
        <fullName evidence="2">DUF397 domain-containing protein</fullName>
    </recommendedName>
</protein>
<name>J7L103_NOCAA</name>
<dbReference type="HOGENOM" id="CLU_131550_3_1_11"/>
<dbReference type="KEGG" id="nal:B005_4401"/>
<evidence type="ECO:0000259" key="2">
    <source>
        <dbReference type="Pfam" id="PF04149"/>
    </source>
</evidence>
<feature type="region of interest" description="Disordered" evidence="1">
    <location>
        <begin position="1"/>
        <end position="41"/>
    </location>
</feature>
<evidence type="ECO:0000256" key="1">
    <source>
        <dbReference type="SAM" id="MobiDB-lite"/>
    </source>
</evidence>
<reference evidence="4" key="2">
    <citation type="submission" date="2012-08" db="EMBL/GenBank/DDBJ databases">
        <title>Whole-genome sequence of Nocardiopsis alba strain ATCC BAA-2165 associated with honeybees.</title>
        <authorList>
            <person name="Qiao J."/>
            <person name="Chen L."/>
            <person name="Li Y."/>
            <person name="Wang J."/>
            <person name="Zhang W."/>
            <person name="Chen S."/>
        </authorList>
    </citation>
    <scope>NUCLEOTIDE SEQUENCE [LARGE SCALE GENOMIC DNA]</scope>
    <source>
        <strain evidence="4">ATCC BAA-2165 / BE74</strain>
    </source>
</reference>
<dbReference type="AlphaFoldDB" id="J7L103"/>
<dbReference type="OrthoDB" id="3482502at2"/>
<reference evidence="3 4" key="1">
    <citation type="journal article" date="2012" name="J. Bacteriol.">
        <title>Whole-Genome Sequence of Nocardiopsis alba Strain ATCC BAA-2165, Associated with Honeybees.</title>
        <authorList>
            <person name="Qiao J."/>
            <person name="Chen L."/>
            <person name="Li Y."/>
            <person name="Wang J."/>
            <person name="Zhang W."/>
            <person name="Chen S."/>
        </authorList>
    </citation>
    <scope>NUCLEOTIDE SEQUENCE [LARGE SCALE GENOMIC DNA]</scope>
    <source>
        <strain evidence="4">ATCC BAA-2165 / BE74</strain>
    </source>
</reference>
<dbReference type="InterPro" id="IPR007278">
    <property type="entry name" value="DUF397"/>
</dbReference>
<evidence type="ECO:0000313" key="4">
    <source>
        <dbReference type="Proteomes" id="UP000003779"/>
    </source>
</evidence>
<dbReference type="PATRIC" id="fig|1205910.3.peg.4161"/>
<dbReference type="Pfam" id="PF04149">
    <property type="entry name" value="DUF397"/>
    <property type="match status" value="1"/>
</dbReference>
<accession>J7L103</accession>
<proteinExistence type="predicted"/>
<organism evidence="3 4">
    <name type="scientific">Nocardiopsis alba (strain ATCC BAA-2165 / BE74)</name>
    <dbReference type="NCBI Taxonomy" id="1205910"/>
    <lineage>
        <taxon>Bacteria</taxon>
        <taxon>Bacillati</taxon>
        <taxon>Actinomycetota</taxon>
        <taxon>Actinomycetes</taxon>
        <taxon>Streptosporangiales</taxon>
        <taxon>Nocardiopsidaceae</taxon>
        <taxon>Nocardiopsis</taxon>
    </lineage>
</organism>